<dbReference type="Pfam" id="PF23265">
    <property type="entry name" value="Ig-like_KY"/>
    <property type="match status" value="3"/>
</dbReference>
<dbReference type="PANTHER" id="PTHR47020:SF1">
    <property type="entry name" value="HILLARIN"/>
    <property type="match status" value="1"/>
</dbReference>
<dbReference type="PROSITE" id="PS00478">
    <property type="entry name" value="LIM_DOMAIN_1"/>
    <property type="match status" value="1"/>
</dbReference>
<feature type="compositionally biased region" description="Low complexity" evidence="6">
    <location>
        <begin position="771"/>
        <end position="785"/>
    </location>
</feature>
<evidence type="ECO:0000256" key="3">
    <source>
        <dbReference type="ARBA" id="ARBA00023038"/>
    </source>
</evidence>
<keyword evidence="1 4" id="KW-0479">Metal-binding</keyword>
<evidence type="ECO:0000259" key="7">
    <source>
        <dbReference type="PROSITE" id="PS50023"/>
    </source>
</evidence>
<keyword evidence="2 4" id="KW-0862">Zinc</keyword>
<protein>
    <recommendedName>
        <fullName evidence="7">LIM zinc-binding domain-containing protein</fullName>
    </recommendedName>
</protein>
<proteinExistence type="predicted"/>
<dbReference type="SMART" id="SM00132">
    <property type="entry name" value="LIM"/>
    <property type="match status" value="1"/>
</dbReference>
<dbReference type="Gene3D" id="2.10.110.10">
    <property type="entry name" value="Cysteine Rich Protein"/>
    <property type="match status" value="1"/>
</dbReference>
<evidence type="ECO:0000313" key="8">
    <source>
        <dbReference type="EMBL" id="CAF4665213.1"/>
    </source>
</evidence>
<dbReference type="InterPro" id="IPR053041">
    <property type="entry name" value="Transglut-like_Superfamily_Mod"/>
</dbReference>
<evidence type="ECO:0000256" key="2">
    <source>
        <dbReference type="ARBA" id="ARBA00022833"/>
    </source>
</evidence>
<sequence>MPSTTNENLSNPKSIAPASFNLVGETTTSLSSLPSTLSISPRDRCRRCQQLVYVTERIGPVKDSLYHKLCFKCLKCDRQLDFKTYFTNSIDLNDKEIYCQSHVPRSGKGIFSTENIHIQNVMNAPKLNVMQKLDDRLKGTHLDSQSVSIAHAMKAQQMFEQGREKISSTHNFPALPPDILHAREEVRRAQKSLEEKQREEEDKLFVKFRVDRELEEKKIEREVIDEWEKKLQVLTTKYEDDLRRKKDKKMERELTLRFTKEKAELEQNMTLKRDKKREIVRKQLMEKEQETTHSLVSKFSKEMINLIQAKEREVLVENGVDDQLAASYSMIQLSQPPPPQPPCRHKRDLYEDPSIFEQVDQQAITVAESEQTSYTELIDQLTYGLLTDLEKARAIFRWITVKDLNAIDFQNNLASDTPMGLLRGIKYGTETYHTLFMRLCSFAGLHCVDVKGHSKSVGYEPGMRIAEVIQTDNRGACDIKLRMPDSLKHRLAFHFHLRFAHATNANGQTDDSIDIHGVKLERYVLHTVQDDLVSFNIHVPQEGDYFIEIFASLVEPDPNPYGQSFKLKCVCKYRIGCPQLTQRMHPLPACASGEWGPTKAIRHFSIHPLTHFQSIFETNHLPILIKFQCPKILKFHGKLNSNQHATVPNNNNNNTMPSTAVPNILDKYVKYEYSEQDLTITFMINLPTEGQYGFDIYARDPEYQSEKRTMSHCCKYIINYSKTSMPSPAPIIETKTNNNNFYHDYSFDNPKSNGQQRIGSSTNSKIERSLSPRSISSNSSSSLPIPKVGGNTSVLSQLGMSPISHSDPSITLQSTNYIELQFQIRKMVDFSFDLIYHHTFNDLSTRTPSTNLNQHLSASDYVAIKSTGGCNVTFALNLPKPGVYTFTIYAATPNTQNGQGELPAVFTYLLRYV</sequence>
<reference evidence="8" key="1">
    <citation type="submission" date="2021-02" db="EMBL/GenBank/DDBJ databases">
        <authorList>
            <person name="Nowell W R."/>
        </authorList>
    </citation>
    <scope>NUCLEOTIDE SEQUENCE</scope>
</reference>
<evidence type="ECO:0000256" key="5">
    <source>
        <dbReference type="SAM" id="Coils"/>
    </source>
</evidence>
<evidence type="ECO:0000256" key="4">
    <source>
        <dbReference type="PROSITE-ProRule" id="PRU00125"/>
    </source>
</evidence>
<feature type="compositionally biased region" description="Polar residues" evidence="6">
    <location>
        <begin position="749"/>
        <end position="764"/>
    </location>
</feature>
<evidence type="ECO:0000256" key="1">
    <source>
        <dbReference type="ARBA" id="ARBA00022723"/>
    </source>
</evidence>
<dbReference type="GO" id="GO:0046872">
    <property type="term" value="F:metal ion binding"/>
    <property type="evidence" value="ECO:0007669"/>
    <property type="project" value="UniProtKB-KW"/>
</dbReference>
<comment type="caution">
    <text evidence="8">The sequence shown here is derived from an EMBL/GenBank/DDBJ whole genome shotgun (WGS) entry which is preliminary data.</text>
</comment>
<accession>A0A821GF46</accession>
<keyword evidence="3 4" id="KW-0440">LIM domain</keyword>
<dbReference type="EMBL" id="CAJOBR010002214">
    <property type="protein sequence ID" value="CAF4665213.1"/>
    <property type="molecule type" value="Genomic_DNA"/>
</dbReference>
<name>A0A821GF46_9BILA</name>
<dbReference type="AlphaFoldDB" id="A0A821GF46"/>
<gene>
    <name evidence="8" type="ORF">QYT958_LOCUS15728</name>
</gene>
<feature type="region of interest" description="Disordered" evidence="6">
    <location>
        <begin position="743"/>
        <end position="787"/>
    </location>
</feature>
<organism evidence="8 9">
    <name type="scientific">Rotaria socialis</name>
    <dbReference type="NCBI Taxonomy" id="392032"/>
    <lineage>
        <taxon>Eukaryota</taxon>
        <taxon>Metazoa</taxon>
        <taxon>Spiralia</taxon>
        <taxon>Gnathifera</taxon>
        <taxon>Rotifera</taxon>
        <taxon>Eurotatoria</taxon>
        <taxon>Bdelloidea</taxon>
        <taxon>Philodinida</taxon>
        <taxon>Philodinidae</taxon>
        <taxon>Rotaria</taxon>
    </lineage>
</organism>
<keyword evidence="5" id="KW-0175">Coiled coil</keyword>
<dbReference type="InterPro" id="IPR056564">
    <property type="entry name" value="Ig-like_KY"/>
</dbReference>
<feature type="domain" description="LIM zinc-binding" evidence="7">
    <location>
        <begin position="43"/>
        <end position="109"/>
    </location>
</feature>
<dbReference type="Proteomes" id="UP000663848">
    <property type="component" value="Unassembled WGS sequence"/>
</dbReference>
<dbReference type="Pfam" id="PF00412">
    <property type="entry name" value="LIM"/>
    <property type="match status" value="1"/>
</dbReference>
<dbReference type="PANTHER" id="PTHR47020">
    <property type="entry name" value="HILLARIN"/>
    <property type="match status" value="1"/>
</dbReference>
<feature type="coiled-coil region" evidence="5">
    <location>
        <begin position="179"/>
        <end position="282"/>
    </location>
</feature>
<evidence type="ECO:0000313" key="9">
    <source>
        <dbReference type="Proteomes" id="UP000663848"/>
    </source>
</evidence>
<dbReference type="PROSITE" id="PS50023">
    <property type="entry name" value="LIM_DOMAIN_2"/>
    <property type="match status" value="1"/>
</dbReference>
<evidence type="ECO:0000256" key="6">
    <source>
        <dbReference type="SAM" id="MobiDB-lite"/>
    </source>
</evidence>
<dbReference type="InterPro" id="IPR001781">
    <property type="entry name" value="Znf_LIM"/>
</dbReference>